<name>A0A926JDW5_9RHOB</name>
<organism evidence="3 4">
    <name type="scientific">Paracoccus amoyensis</name>
    <dbReference type="NCBI Taxonomy" id="2760093"/>
    <lineage>
        <taxon>Bacteria</taxon>
        <taxon>Pseudomonadati</taxon>
        <taxon>Pseudomonadota</taxon>
        <taxon>Alphaproteobacteria</taxon>
        <taxon>Rhodobacterales</taxon>
        <taxon>Paracoccaceae</taxon>
        <taxon>Paracoccus</taxon>
    </lineage>
</organism>
<feature type="signal peptide" evidence="1">
    <location>
        <begin position="1"/>
        <end position="18"/>
    </location>
</feature>
<comment type="caution">
    <text evidence="3">The sequence shown here is derived from an EMBL/GenBank/DDBJ whole genome shotgun (WGS) entry which is preliminary data.</text>
</comment>
<feature type="chain" id="PRO_5037473142" evidence="1">
    <location>
        <begin position="19"/>
        <end position="100"/>
    </location>
</feature>
<dbReference type="Pfam" id="PF03413">
    <property type="entry name" value="PepSY"/>
    <property type="match status" value="1"/>
</dbReference>
<sequence>MKYAVLTLILSSASISTAQEAVMPDYELALDAVQDGEILPLADILAELNKTHPGEVVEVELEYDFGRRVYEIELITPEGLLIEVDLDAATGKILEVEEDD</sequence>
<proteinExistence type="predicted"/>
<protein>
    <submittedName>
        <fullName evidence="3">PepSY domain-containing protein</fullName>
    </submittedName>
</protein>
<keyword evidence="4" id="KW-1185">Reference proteome</keyword>
<keyword evidence="1" id="KW-0732">Signal</keyword>
<feature type="domain" description="PepSY" evidence="2">
    <location>
        <begin position="39"/>
        <end position="97"/>
    </location>
</feature>
<dbReference type="AlphaFoldDB" id="A0A926JDW5"/>
<dbReference type="Gene3D" id="3.10.450.40">
    <property type="match status" value="1"/>
</dbReference>
<evidence type="ECO:0000259" key="2">
    <source>
        <dbReference type="Pfam" id="PF03413"/>
    </source>
</evidence>
<evidence type="ECO:0000256" key="1">
    <source>
        <dbReference type="SAM" id="SignalP"/>
    </source>
</evidence>
<dbReference type="InterPro" id="IPR025711">
    <property type="entry name" value="PepSY"/>
</dbReference>
<evidence type="ECO:0000313" key="4">
    <source>
        <dbReference type="Proteomes" id="UP000608594"/>
    </source>
</evidence>
<dbReference type="EMBL" id="JACOQL010000005">
    <property type="protein sequence ID" value="MBC9248169.1"/>
    <property type="molecule type" value="Genomic_DNA"/>
</dbReference>
<reference evidence="3" key="1">
    <citation type="submission" date="2020-08" db="EMBL/GenBank/DDBJ databases">
        <title>Paracoccus amoyensis sp. nov., isolated from the surface seawater at coast of Xiamen, Fujian.</title>
        <authorList>
            <person name="Lyu L."/>
        </authorList>
    </citation>
    <scope>NUCLEOTIDE SEQUENCE</scope>
    <source>
        <strain evidence="3">11-3</strain>
    </source>
</reference>
<dbReference type="Proteomes" id="UP000608594">
    <property type="component" value="Unassembled WGS sequence"/>
</dbReference>
<gene>
    <name evidence="3" type="ORF">H4P12_15950</name>
</gene>
<accession>A0A926JDW5</accession>
<evidence type="ECO:0000313" key="3">
    <source>
        <dbReference type="EMBL" id="MBC9248169.1"/>
    </source>
</evidence>